<accession>A0A084VEL3</accession>
<dbReference type="EMBL" id="ATLV01012280">
    <property type="status" value="NOT_ANNOTATED_CDS"/>
    <property type="molecule type" value="Genomic_DNA"/>
</dbReference>
<protein>
    <submittedName>
        <fullName evidence="2">Uncharacterized protein LOC796577</fullName>
    </submittedName>
</protein>
<evidence type="ECO:0000256" key="1">
    <source>
        <dbReference type="SAM" id="MobiDB-lite"/>
    </source>
</evidence>
<dbReference type="AlphaFoldDB" id="A0A084VEL3"/>
<reference evidence="3" key="2">
    <citation type="submission" date="2020-05" db="UniProtKB">
        <authorList>
            <consortium name="EnsemblMetazoa"/>
        </authorList>
    </citation>
    <scope>IDENTIFICATION</scope>
</reference>
<feature type="region of interest" description="Disordered" evidence="1">
    <location>
        <begin position="62"/>
        <end position="82"/>
    </location>
</feature>
<dbReference type="EMBL" id="KE524778">
    <property type="protein sequence ID" value="KFB36407.1"/>
    <property type="molecule type" value="Genomic_DNA"/>
</dbReference>
<dbReference type="Proteomes" id="UP000030765">
    <property type="component" value="Unassembled WGS sequence"/>
</dbReference>
<proteinExistence type="predicted"/>
<reference evidence="2 4" key="1">
    <citation type="journal article" date="2014" name="BMC Genomics">
        <title>Genome sequence of Anopheles sinensis provides insight into genetics basis of mosquito competence for malaria parasites.</title>
        <authorList>
            <person name="Zhou D."/>
            <person name="Zhang D."/>
            <person name="Ding G."/>
            <person name="Shi L."/>
            <person name="Hou Q."/>
            <person name="Ye Y."/>
            <person name="Xu Y."/>
            <person name="Zhou H."/>
            <person name="Xiong C."/>
            <person name="Li S."/>
            <person name="Yu J."/>
            <person name="Hong S."/>
            <person name="Yu X."/>
            <person name="Zou P."/>
            <person name="Chen C."/>
            <person name="Chang X."/>
            <person name="Wang W."/>
            <person name="Lv Y."/>
            <person name="Sun Y."/>
            <person name="Ma L."/>
            <person name="Shen B."/>
            <person name="Zhu C."/>
        </authorList>
    </citation>
    <scope>NUCLEOTIDE SEQUENCE [LARGE SCALE GENOMIC DNA]</scope>
</reference>
<keyword evidence="4" id="KW-1185">Reference proteome</keyword>
<gene>
    <name evidence="2" type="ORF">ZHAS_00003573</name>
</gene>
<name>A0A084VEL3_ANOSI</name>
<dbReference type="EnsemblMetazoa" id="ASIC003573-RA">
    <property type="protein sequence ID" value="ASIC003573-PA"/>
    <property type="gene ID" value="ASIC003573"/>
</dbReference>
<evidence type="ECO:0000313" key="3">
    <source>
        <dbReference type="EnsemblMetazoa" id="ASIC003573-PA"/>
    </source>
</evidence>
<dbReference type="VEuPathDB" id="VectorBase:ASIC003573"/>
<evidence type="ECO:0000313" key="2">
    <source>
        <dbReference type="EMBL" id="KFB36407.1"/>
    </source>
</evidence>
<organism evidence="2">
    <name type="scientific">Anopheles sinensis</name>
    <name type="common">Mosquito</name>
    <dbReference type="NCBI Taxonomy" id="74873"/>
    <lineage>
        <taxon>Eukaryota</taxon>
        <taxon>Metazoa</taxon>
        <taxon>Ecdysozoa</taxon>
        <taxon>Arthropoda</taxon>
        <taxon>Hexapoda</taxon>
        <taxon>Insecta</taxon>
        <taxon>Pterygota</taxon>
        <taxon>Neoptera</taxon>
        <taxon>Endopterygota</taxon>
        <taxon>Diptera</taxon>
        <taxon>Nematocera</taxon>
        <taxon>Culicoidea</taxon>
        <taxon>Culicidae</taxon>
        <taxon>Anophelinae</taxon>
        <taxon>Anopheles</taxon>
    </lineage>
</organism>
<evidence type="ECO:0000313" key="4">
    <source>
        <dbReference type="Proteomes" id="UP000030765"/>
    </source>
</evidence>
<sequence>MSIFAEDLHMIRRSGRSLARRRKGIVFHFPPVVWRRLACPPANPTLTVPLPVEDRRRTIAHDGAPRLSARGESGPGSSIIHSHHHSHSSLWASSSGNNIIDIIIIGIGTIAKPDPRSQVGADQRRLSSDN</sequence>